<dbReference type="STRING" id="3469.A0A4Y7LAF8"/>
<dbReference type="SUPFAM" id="SSF52266">
    <property type="entry name" value="SGNH hydrolase"/>
    <property type="match status" value="1"/>
</dbReference>
<feature type="region of interest" description="Disordered" evidence="4">
    <location>
        <begin position="32"/>
        <end position="57"/>
    </location>
</feature>
<evidence type="ECO:0008006" key="7">
    <source>
        <dbReference type="Google" id="ProtNLM"/>
    </source>
</evidence>
<gene>
    <name evidence="5" type="ORF">C5167_045017</name>
</gene>
<reference evidence="5 6" key="1">
    <citation type="journal article" date="2018" name="Science">
        <title>The opium poppy genome and morphinan production.</title>
        <authorList>
            <person name="Guo L."/>
            <person name="Winzer T."/>
            <person name="Yang X."/>
            <person name="Li Y."/>
            <person name="Ning Z."/>
            <person name="He Z."/>
            <person name="Teodor R."/>
            <person name="Lu Y."/>
            <person name="Bowser T.A."/>
            <person name="Graham I.A."/>
            <person name="Ye K."/>
        </authorList>
    </citation>
    <scope>NUCLEOTIDE SEQUENCE [LARGE SCALE GENOMIC DNA]</scope>
    <source>
        <strain evidence="6">cv. HN1</strain>
        <tissue evidence="5">Leaves</tissue>
    </source>
</reference>
<dbReference type="OMA" id="YVDNDAM"/>
<evidence type="ECO:0000256" key="2">
    <source>
        <dbReference type="ARBA" id="ARBA00022801"/>
    </source>
</evidence>
<evidence type="ECO:0000313" key="6">
    <source>
        <dbReference type="Proteomes" id="UP000316621"/>
    </source>
</evidence>
<name>A0A4Y7LAF8_PAPSO</name>
<dbReference type="Gramene" id="RZC82226">
    <property type="protein sequence ID" value="RZC82226"/>
    <property type="gene ID" value="C5167_045017"/>
</dbReference>
<dbReference type="InterPro" id="IPR001087">
    <property type="entry name" value="GDSL"/>
</dbReference>
<dbReference type="Pfam" id="PF00657">
    <property type="entry name" value="Lipase_GDSL"/>
    <property type="match status" value="1"/>
</dbReference>
<sequence length="378" mass="41935">MANQKKQQLDVFSIVLLTIFFALLTGVASASTHSHHHKKHHNHHQKHHHEQLQQHNHDHNGGLSKLFVFGDSYVDTGNNQKAGGGSWSFPYGITFPGRPTGRYSDGRVFTDFIASFVGVKSPLPFKLRKYGKPLIPHGMNFAHGGTGVFNTLVPEPNMTTQIDTFTQLLKDGWYTKHDLNHSMALLSVAGNDYGTFLFRNGSDKDLPAFITKVVTQIGVNLVQVHGLGVKKVVVMGLQPLGCLPSKTAPLAYQKCQESQNTAVGFHNLLLQQVVEKLNNETTGSPFHVLDLYAPFMSVLDKQGPKQNSGHKFENPLMPCCLGISDKYSCGSVDNKGEKKYTICENPKSAFFWDGVHPTQQGWKAVYAAMQPSLDKLYY</sequence>
<evidence type="ECO:0000256" key="4">
    <source>
        <dbReference type="SAM" id="MobiDB-lite"/>
    </source>
</evidence>
<feature type="compositionally biased region" description="Basic residues" evidence="4">
    <location>
        <begin position="33"/>
        <end position="49"/>
    </location>
</feature>
<proteinExistence type="inferred from homology"/>
<dbReference type="EMBL" id="CM010725">
    <property type="protein sequence ID" value="RZC82226.1"/>
    <property type="molecule type" value="Genomic_DNA"/>
</dbReference>
<dbReference type="PANTHER" id="PTHR46020:SF4">
    <property type="entry name" value="OS04G0650200 PROTEIN"/>
    <property type="match status" value="1"/>
</dbReference>
<keyword evidence="3" id="KW-0443">Lipid metabolism</keyword>
<keyword evidence="6" id="KW-1185">Reference proteome</keyword>
<dbReference type="PANTHER" id="PTHR46020">
    <property type="entry name" value="OSJNBB0059K02.9 PROTEIN"/>
    <property type="match status" value="1"/>
</dbReference>
<evidence type="ECO:0000256" key="1">
    <source>
        <dbReference type="ARBA" id="ARBA00008668"/>
    </source>
</evidence>
<dbReference type="CDD" id="cd01837">
    <property type="entry name" value="SGNH_plant_lipase_like"/>
    <property type="match status" value="1"/>
</dbReference>
<dbReference type="AlphaFoldDB" id="A0A4Y7LAF8"/>
<evidence type="ECO:0000256" key="3">
    <source>
        <dbReference type="ARBA" id="ARBA00023098"/>
    </source>
</evidence>
<dbReference type="GO" id="GO:0006629">
    <property type="term" value="P:lipid metabolic process"/>
    <property type="evidence" value="ECO:0007669"/>
    <property type="project" value="UniProtKB-KW"/>
</dbReference>
<dbReference type="OrthoDB" id="1600564at2759"/>
<dbReference type="Proteomes" id="UP000316621">
    <property type="component" value="Chromosome 11"/>
</dbReference>
<protein>
    <recommendedName>
        <fullName evidence="7">GDSL esterase/lipase</fullName>
    </recommendedName>
</protein>
<organism evidence="5 6">
    <name type="scientific">Papaver somniferum</name>
    <name type="common">Opium poppy</name>
    <dbReference type="NCBI Taxonomy" id="3469"/>
    <lineage>
        <taxon>Eukaryota</taxon>
        <taxon>Viridiplantae</taxon>
        <taxon>Streptophyta</taxon>
        <taxon>Embryophyta</taxon>
        <taxon>Tracheophyta</taxon>
        <taxon>Spermatophyta</taxon>
        <taxon>Magnoliopsida</taxon>
        <taxon>Ranunculales</taxon>
        <taxon>Papaveraceae</taxon>
        <taxon>Papaveroideae</taxon>
        <taxon>Papaver</taxon>
    </lineage>
</organism>
<dbReference type="GO" id="GO:0016788">
    <property type="term" value="F:hydrolase activity, acting on ester bonds"/>
    <property type="evidence" value="ECO:0007669"/>
    <property type="project" value="InterPro"/>
</dbReference>
<comment type="similarity">
    <text evidence="1">Belongs to the 'GDSL' lipolytic enzyme family.</text>
</comment>
<dbReference type="InterPro" id="IPR035669">
    <property type="entry name" value="SGNH_plant_lipase-like"/>
</dbReference>
<evidence type="ECO:0000313" key="5">
    <source>
        <dbReference type="EMBL" id="RZC82226.1"/>
    </source>
</evidence>
<dbReference type="Gene3D" id="3.40.50.1110">
    <property type="entry name" value="SGNH hydrolase"/>
    <property type="match status" value="1"/>
</dbReference>
<dbReference type="InterPro" id="IPR036514">
    <property type="entry name" value="SGNH_hydro_sf"/>
</dbReference>
<accession>A0A4Y7LAF8</accession>
<keyword evidence="2" id="KW-0378">Hydrolase</keyword>